<dbReference type="InterPro" id="IPR051333">
    <property type="entry name" value="CLIP_Serine_Protease"/>
</dbReference>
<dbReference type="FunFam" id="2.40.10.10:FF:000068">
    <property type="entry name" value="transmembrane protease serine 2"/>
    <property type="match status" value="1"/>
</dbReference>
<dbReference type="Gene3D" id="2.40.10.10">
    <property type="entry name" value="Trypsin-like serine proteases"/>
    <property type="match status" value="1"/>
</dbReference>
<dbReference type="AlphaFoldDB" id="A0A443QG86"/>
<protein>
    <submittedName>
        <fullName evidence="4">Enteropeptidase-like protein</fullName>
    </submittedName>
</protein>
<dbReference type="PROSITE" id="PS50240">
    <property type="entry name" value="TRYPSIN_DOM"/>
    <property type="match status" value="1"/>
</dbReference>
<gene>
    <name evidence="4" type="ORF">B4U79_18528</name>
</gene>
<dbReference type="GO" id="GO:0006508">
    <property type="term" value="P:proteolysis"/>
    <property type="evidence" value="ECO:0007669"/>
    <property type="project" value="InterPro"/>
</dbReference>
<dbReference type="InterPro" id="IPR009003">
    <property type="entry name" value="Peptidase_S1_PA"/>
</dbReference>
<evidence type="ECO:0000256" key="1">
    <source>
        <dbReference type="ARBA" id="ARBA00023157"/>
    </source>
</evidence>
<accession>A0A443QG86</accession>
<name>A0A443QG86_9ACAR</name>
<evidence type="ECO:0000313" key="4">
    <source>
        <dbReference type="EMBL" id="RWS02031.1"/>
    </source>
</evidence>
<dbReference type="STRING" id="1965070.A0A443QG86"/>
<dbReference type="CDD" id="cd00190">
    <property type="entry name" value="Tryp_SPc"/>
    <property type="match status" value="1"/>
</dbReference>
<dbReference type="PRINTS" id="PR00722">
    <property type="entry name" value="CHYMOTRYPSIN"/>
</dbReference>
<keyword evidence="1" id="KW-1015">Disulfide bond</keyword>
<comment type="caution">
    <text evidence="4">The sequence shown here is derived from an EMBL/GenBank/DDBJ whole genome shotgun (WGS) entry which is preliminary data.</text>
</comment>
<reference evidence="4 5" key="1">
    <citation type="journal article" date="2018" name="Gigascience">
        <title>Genomes of trombidid mites reveal novel predicted allergens and laterally-transferred genes associated with secondary metabolism.</title>
        <authorList>
            <person name="Dong X."/>
            <person name="Chaisiri K."/>
            <person name="Xia D."/>
            <person name="Armstrong S.D."/>
            <person name="Fang Y."/>
            <person name="Donnelly M.J."/>
            <person name="Kadowaki T."/>
            <person name="McGarry J.W."/>
            <person name="Darby A.C."/>
            <person name="Makepeace B.L."/>
        </authorList>
    </citation>
    <scope>NUCLEOTIDE SEQUENCE [LARGE SCALE GENOMIC DNA]</scope>
    <source>
        <strain evidence="4">UoL-WK</strain>
    </source>
</reference>
<feature type="domain" description="Peptidase S1" evidence="3">
    <location>
        <begin position="30"/>
        <end position="310"/>
    </location>
</feature>
<sequence>MSEIKLRQVIVTLLLASIVDAYEFEDEDKIICGRRFGVSQNLLLNNELFNQPNSEQLKGFDVKPGDFPWAANIQVIFAEYADQNNETKFVGQWENYCGAFIIGDEWLVTAANCIHSLQTDDAILTQSVLVGTTSCTNEDSFGTRHNIVAYFLHPHFDNNTKVNNIALIRISPLISFTSGSIWAEGAIWPVCLPAENEKFFGTVTVAGCGFTKPEIESVSRNFMASDYEIQPDIDCEHAFPYIFVRSSMLCAEKASKGSPCFGDEGSALVTLVDGRAHAIGILSHVTDRCSGKAIYTRVSPHVRWIYSLINV</sequence>
<evidence type="ECO:0000256" key="2">
    <source>
        <dbReference type="SAM" id="SignalP"/>
    </source>
</evidence>
<dbReference type="EMBL" id="NCKU01008256">
    <property type="protein sequence ID" value="RWS02031.1"/>
    <property type="molecule type" value="Genomic_DNA"/>
</dbReference>
<feature type="chain" id="PRO_5019188051" evidence="2">
    <location>
        <begin position="22"/>
        <end position="311"/>
    </location>
</feature>
<dbReference type="InterPro" id="IPR001314">
    <property type="entry name" value="Peptidase_S1A"/>
</dbReference>
<dbReference type="Pfam" id="PF00089">
    <property type="entry name" value="Trypsin"/>
    <property type="match status" value="1"/>
</dbReference>
<dbReference type="SMART" id="SM00020">
    <property type="entry name" value="Tryp_SPc"/>
    <property type="match status" value="1"/>
</dbReference>
<keyword evidence="5" id="KW-1185">Reference proteome</keyword>
<organism evidence="4 5">
    <name type="scientific">Dinothrombium tinctorium</name>
    <dbReference type="NCBI Taxonomy" id="1965070"/>
    <lineage>
        <taxon>Eukaryota</taxon>
        <taxon>Metazoa</taxon>
        <taxon>Ecdysozoa</taxon>
        <taxon>Arthropoda</taxon>
        <taxon>Chelicerata</taxon>
        <taxon>Arachnida</taxon>
        <taxon>Acari</taxon>
        <taxon>Acariformes</taxon>
        <taxon>Trombidiformes</taxon>
        <taxon>Prostigmata</taxon>
        <taxon>Anystina</taxon>
        <taxon>Parasitengona</taxon>
        <taxon>Trombidioidea</taxon>
        <taxon>Trombidiidae</taxon>
        <taxon>Dinothrombium</taxon>
    </lineage>
</organism>
<dbReference type="PANTHER" id="PTHR24260">
    <property type="match status" value="1"/>
</dbReference>
<evidence type="ECO:0000313" key="5">
    <source>
        <dbReference type="Proteomes" id="UP000285301"/>
    </source>
</evidence>
<dbReference type="SUPFAM" id="SSF50494">
    <property type="entry name" value="Trypsin-like serine proteases"/>
    <property type="match status" value="1"/>
</dbReference>
<dbReference type="InterPro" id="IPR001254">
    <property type="entry name" value="Trypsin_dom"/>
</dbReference>
<feature type="signal peptide" evidence="2">
    <location>
        <begin position="1"/>
        <end position="21"/>
    </location>
</feature>
<dbReference type="PANTHER" id="PTHR24260:SF136">
    <property type="entry name" value="GH08193P-RELATED"/>
    <property type="match status" value="1"/>
</dbReference>
<keyword evidence="2" id="KW-0732">Signal</keyword>
<dbReference type="InterPro" id="IPR043504">
    <property type="entry name" value="Peptidase_S1_PA_chymotrypsin"/>
</dbReference>
<dbReference type="GO" id="GO:0004252">
    <property type="term" value="F:serine-type endopeptidase activity"/>
    <property type="evidence" value="ECO:0007669"/>
    <property type="project" value="InterPro"/>
</dbReference>
<dbReference type="Proteomes" id="UP000285301">
    <property type="component" value="Unassembled WGS sequence"/>
</dbReference>
<evidence type="ECO:0000259" key="3">
    <source>
        <dbReference type="PROSITE" id="PS50240"/>
    </source>
</evidence>
<proteinExistence type="predicted"/>
<dbReference type="OrthoDB" id="5565075at2759"/>